<sequence length="126" mass="14176">MRFLIAATAALSVLGGSAALAQPYGYSGQQGYYDQQPYYGQQQQYRGQNYGGGSYAPPVQHGYAQPYGANGYSGGSAYYGAQAYGYNNRAPVYSYNNRSDRHVRREHRRDRDRHYVAPRGGYDRHR</sequence>
<comment type="caution">
    <text evidence="3">The sequence shown here is derived from an EMBL/GenBank/DDBJ whole genome shotgun (WGS) entry which is preliminary data.</text>
</comment>
<evidence type="ECO:0000313" key="3">
    <source>
        <dbReference type="EMBL" id="MFD3264396.1"/>
    </source>
</evidence>
<proteinExistence type="predicted"/>
<accession>A0ABW6CRN9</accession>
<keyword evidence="2" id="KW-0732">Signal</keyword>
<keyword evidence="4" id="KW-1185">Reference proteome</keyword>
<organism evidence="3 4">
    <name type="scientific">Phenylobacterium ferrooxidans</name>
    <dbReference type="NCBI Taxonomy" id="2982689"/>
    <lineage>
        <taxon>Bacteria</taxon>
        <taxon>Pseudomonadati</taxon>
        <taxon>Pseudomonadota</taxon>
        <taxon>Alphaproteobacteria</taxon>
        <taxon>Caulobacterales</taxon>
        <taxon>Caulobacteraceae</taxon>
        <taxon>Phenylobacterium</taxon>
    </lineage>
</organism>
<evidence type="ECO:0000313" key="4">
    <source>
        <dbReference type="Proteomes" id="UP001598130"/>
    </source>
</evidence>
<evidence type="ECO:0000256" key="2">
    <source>
        <dbReference type="SAM" id="SignalP"/>
    </source>
</evidence>
<reference evidence="3 4" key="1">
    <citation type="submission" date="2022-09" db="EMBL/GenBank/DDBJ databases">
        <title>New species of Phenylobacterium.</title>
        <authorList>
            <person name="Mieszkin S."/>
        </authorList>
    </citation>
    <scope>NUCLEOTIDE SEQUENCE [LARGE SCALE GENOMIC DNA]</scope>
    <source>
        <strain evidence="3 4">HK31-G</strain>
    </source>
</reference>
<protein>
    <submittedName>
        <fullName evidence="3">Uncharacterized protein</fullName>
    </submittedName>
</protein>
<feature type="compositionally biased region" description="Basic residues" evidence="1">
    <location>
        <begin position="101"/>
        <end position="111"/>
    </location>
</feature>
<feature type="signal peptide" evidence="2">
    <location>
        <begin position="1"/>
        <end position="21"/>
    </location>
</feature>
<feature type="chain" id="PRO_5046480548" evidence="2">
    <location>
        <begin position="22"/>
        <end position="126"/>
    </location>
</feature>
<name>A0ABW6CRN9_9CAUL</name>
<feature type="region of interest" description="Disordered" evidence="1">
    <location>
        <begin position="94"/>
        <end position="126"/>
    </location>
</feature>
<dbReference type="EMBL" id="JAOTJD010000017">
    <property type="protein sequence ID" value="MFD3264396.1"/>
    <property type="molecule type" value="Genomic_DNA"/>
</dbReference>
<dbReference type="Proteomes" id="UP001598130">
    <property type="component" value="Unassembled WGS sequence"/>
</dbReference>
<gene>
    <name evidence="3" type="ORF">OCL97_10555</name>
</gene>
<dbReference type="RefSeq" id="WP_377369993.1">
    <property type="nucleotide sequence ID" value="NZ_JAOTJD010000017.1"/>
</dbReference>
<evidence type="ECO:0000256" key="1">
    <source>
        <dbReference type="SAM" id="MobiDB-lite"/>
    </source>
</evidence>